<name>A0A6G1QF30_CHAAH</name>
<sequence length="84" mass="9526">MPIFTVRLYSDRMETFEALRPPAALQIRPCGTVHTPAVYTRSLRSAQRPAVSLLHKAHEKQPSVLMREPEVVRLALRGSCCRAR</sequence>
<accession>A0A6G1QF30</accession>
<keyword evidence="2" id="KW-1185">Reference proteome</keyword>
<proteinExistence type="predicted"/>
<reference evidence="1 2" key="1">
    <citation type="submission" date="2019-02" db="EMBL/GenBank/DDBJ databases">
        <title>Opniocepnalus argus genome.</title>
        <authorList>
            <person name="Zhou C."/>
            <person name="Xiao S."/>
        </authorList>
    </citation>
    <scope>NUCLEOTIDE SEQUENCE [LARGE SCALE GENOMIC DNA]</scope>
    <source>
        <strain evidence="1">OARG1902GOOAL</strain>
        <tissue evidence="1">Muscle</tissue>
    </source>
</reference>
<protein>
    <submittedName>
        <fullName evidence="1">Uncharacterized protein</fullName>
    </submittedName>
</protein>
<organism evidence="1 2">
    <name type="scientific">Channa argus</name>
    <name type="common">Northern snakehead</name>
    <name type="synonym">Ophicephalus argus</name>
    <dbReference type="NCBI Taxonomy" id="215402"/>
    <lineage>
        <taxon>Eukaryota</taxon>
        <taxon>Metazoa</taxon>
        <taxon>Chordata</taxon>
        <taxon>Craniata</taxon>
        <taxon>Vertebrata</taxon>
        <taxon>Euteleostomi</taxon>
        <taxon>Actinopterygii</taxon>
        <taxon>Neopterygii</taxon>
        <taxon>Teleostei</taxon>
        <taxon>Neoteleostei</taxon>
        <taxon>Acanthomorphata</taxon>
        <taxon>Anabantaria</taxon>
        <taxon>Anabantiformes</taxon>
        <taxon>Channoidei</taxon>
        <taxon>Channidae</taxon>
        <taxon>Channa</taxon>
    </lineage>
</organism>
<dbReference type="AlphaFoldDB" id="A0A6G1QF30"/>
<evidence type="ECO:0000313" key="1">
    <source>
        <dbReference type="EMBL" id="KAF3701162.1"/>
    </source>
</evidence>
<evidence type="ECO:0000313" key="2">
    <source>
        <dbReference type="Proteomes" id="UP000503349"/>
    </source>
</evidence>
<dbReference type="Proteomes" id="UP000503349">
    <property type="component" value="Chromosome 16"/>
</dbReference>
<reference evidence="2" key="2">
    <citation type="submission" date="2019-02" db="EMBL/GenBank/DDBJ databases">
        <title>Opniocepnalus argus Var Kimnra genome.</title>
        <authorList>
            <person name="Zhou C."/>
            <person name="Xiao S."/>
        </authorList>
    </citation>
    <scope>NUCLEOTIDE SEQUENCE [LARGE SCALE GENOMIC DNA]</scope>
</reference>
<gene>
    <name evidence="1" type="ORF">EXN66_Car016850</name>
</gene>
<dbReference type="EMBL" id="CM015727">
    <property type="protein sequence ID" value="KAF3701162.1"/>
    <property type="molecule type" value="Genomic_DNA"/>
</dbReference>